<dbReference type="InterPro" id="IPR027843">
    <property type="entry name" value="DUF4440"/>
</dbReference>
<organism evidence="2">
    <name type="scientific">Jonesiaceae bacterium BS-20</name>
    <dbReference type="NCBI Taxonomy" id="3120821"/>
    <lineage>
        <taxon>Bacteria</taxon>
        <taxon>Bacillati</taxon>
        <taxon>Actinomycetota</taxon>
        <taxon>Actinomycetes</taxon>
        <taxon>Micrococcales</taxon>
        <taxon>Jonesiaceae</taxon>
    </lineage>
</organism>
<feature type="domain" description="DUF4440" evidence="1">
    <location>
        <begin position="20"/>
        <end position="130"/>
    </location>
</feature>
<accession>A0AAU7DTG4</accession>
<dbReference type="Gene3D" id="3.10.450.50">
    <property type="match status" value="1"/>
</dbReference>
<protein>
    <submittedName>
        <fullName evidence="2">SgcJ/EcaC family oxidoreductase</fullName>
    </submittedName>
</protein>
<dbReference type="EMBL" id="CP146203">
    <property type="protein sequence ID" value="XBH20327.1"/>
    <property type="molecule type" value="Genomic_DNA"/>
</dbReference>
<name>A0AAU7DTG4_9MICO</name>
<dbReference type="Pfam" id="PF14534">
    <property type="entry name" value="DUF4440"/>
    <property type="match status" value="1"/>
</dbReference>
<gene>
    <name evidence="2" type="ORF">V5R04_08680</name>
</gene>
<dbReference type="AlphaFoldDB" id="A0AAU7DTG4"/>
<evidence type="ECO:0000259" key="1">
    <source>
        <dbReference type="Pfam" id="PF14534"/>
    </source>
</evidence>
<reference evidence="2" key="1">
    <citation type="submission" date="2024-02" db="EMBL/GenBank/DDBJ databases">
        <title>Tomenella chthoni gen. nov. sp. nov., a member of the family Jonesiaceae isolated from bat guano.</title>
        <authorList>
            <person name="Miller S.L."/>
            <person name="King J."/>
            <person name="Sankaranarayanan K."/>
            <person name="Lawson P.A."/>
        </authorList>
    </citation>
    <scope>NUCLEOTIDE SEQUENCE</scope>
    <source>
        <strain evidence="2">BS-20</strain>
    </source>
</reference>
<sequence>MTYENPSSEHQTVMTSPLQVLKLWEHAWAARDADALAALFVSDAEFVNVVGLWWHDRPAIRQAHAYGFDVIFGASTFEFISERQRDVGDDGAVVHGKWRLTGQQTPEGVSNEPRYGIFTFVLERKASAWLVVAAQNTDIIAGVESIAVVDGASVPTDYSKP</sequence>
<dbReference type="NCBIfam" id="TIGR02246">
    <property type="entry name" value="SgcJ/EcaC family oxidoreductase"/>
    <property type="match status" value="1"/>
</dbReference>
<dbReference type="InterPro" id="IPR011944">
    <property type="entry name" value="Steroid_delta5-4_isomerase"/>
</dbReference>
<dbReference type="InterPro" id="IPR032710">
    <property type="entry name" value="NTF2-like_dom_sf"/>
</dbReference>
<dbReference type="SUPFAM" id="SSF54427">
    <property type="entry name" value="NTF2-like"/>
    <property type="match status" value="1"/>
</dbReference>
<evidence type="ECO:0000313" key="2">
    <source>
        <dbReference type="EMBL" id="XBH20327.1"/>
    </source>
</evidence>
<proteinExistence type="predicted"/>